<organism evidence="3 4">
    <name type="scientific">Pseudoalteromonas luteoviolacea CPMOR-1</name>
    <dbReference type="NCBI Taxonomy" id="1365248"/>
    <lineage>
        <taxon>Bacteria</taxon>
        <taxon>Pseudomonadati</taxon>
        <taxon>Pseudomonadota</taxon>
        <taxon>Gammaproteobacteria</taxon>
        <taxon>Alteromonadales</taxon>
        <taxon>Pseudoalteromonadaceae</taxon>
        <taxon>Pseudoalteromonas</taxon>
    </lineage>
</organism>
<feature type="transmembrane region" description="Helical" evidence="1">
    <location>
        <begin position="604"/>
        <end position="630"/>
    </location>
</feature>
<proteinExistence type="predicted"/>
<protein>
    <recommendedName>
        <fullName evidence="2">Beta-lactamase-related domain-containing protein</fullName>
    </recommendedName>
</protein>
<dbReference type="PANTHER" id="PTHR46825:SF9">
    <property type="entry name" value="BETA-LACTAMASE-RELATED DOMAIN-CONTAINING PROTEIN"/>
    <property type="match status" value="1"/>
</dbReference>
<dbReference type="PANTHER" id="PTHR46825">
    <property type="entry name" value="D-ALANYL-D-ALANINE-CARBOXYPEPTIDASE/ENDOPEPTIDASE AMPH"/>
    <property type="match status" value="1"/>
</dbReference>
<feature type="domain" description="Beta-lactamase-related" evidence="2">
    <location>
        <begin position="60"/>
        <end position="386"/>
    </location>
</feature>
<dbReference type="InterPro" id="IPR012338">
    <property type="entry name" value="Beta-lactam/transpept-like"/>
</dbReference>
<sequence length="670" mass="74922">MKATTELRSVIVAVLFGFLVVCVFVSHSIHANLASERHGQKVAIDESMSKIELTGLEQYVDALIERGIAQHTIPGVTVSIVKDDKVVLLKGYGFSDVSSQKMVNPRTTLFRIGSITKTMTAIAVMQLVEQGKLALDVDINEYLTEFKIPDTFEEPITIAALLSHRAGFEEADAGNLLSSQAEEVLSTSQYLVTYMPSRVWPVGYNMSYSNYGFGLLGYLVELKSGLDLATYMEQHIFSPLGMHNTTLREPLGSEATSMQRALQAHLATGYFKDTVGRNLAKPFEFIGHIGGAGAVSATAENMALYMRSLLQERRGLISPSTDSVMKQRLYDDRALATGVVHGMFEGNLRGYKYYHHSGATLTFSANMVVFPEIQLGIFIASNMVGGAAQLADFLPRAILNKYYKSLPIQIDESPQLGAYNQFMTAPIVKRKLEEYTGSWLSTRRSYSQLEKVSALDSSVIISLDAQGQLVMRRLGSHTKFVLKRLKENVFQAQSEKGSIFYFYPDSSGEITRFSASMWSGDYEKVSLSHSPFFFYFVMVLASLLSLSTLLLTSFQKRRAKTHHIFKKVTRIVAGLLLLTVIGFIFMNSGLVLDEYNFLINFPTLEVKLLLCLVLVIAPLTLVKVVGLAYIWRHEESGMLYKIHYSMFTLSCFSFLYVFWVWNAIGFNYVN</sequence>
<name>A0A167MIG8_9GAMM</name>
<keyword evidence="1" id="KW-0812">Transmembrane</keyword>
<comment type="caution">
    <text evidence="3">The sequence shown here is derived from an EMBL/GenBank/DDBJ whole genome shotgun (WGS) entry which is preliminary data.</text>
</comment>
<dbReference type="InterPro" id="IPR001466">
    <property type="entry name" value="Beta-lactam-related"/>
</dbReference>
<feature type="transmembrane region" description="Helical" evidence="1">
    <location>
        <begin position="571"/>
        <end position="592"/>
    </location>
</feature>
<accession>A0A167MIG8</accession>
<reference evidence="3 4" key="1">
    <citation type="submission" date="2013-07" db="EMBL/GenBank/DDBJ databases">
        <title>Comparative Genomic and Metabolomic Analysis of Twelve Strains of Pseudoalteromonas luteoviolacea.</title>
        <authorList>
            <person name="Vynne N.G."/>
            <person name="Mansson M."/>
            <person name="Gram L."/>
        </authorList>
    </citation>
    <scope>NUCLEOTIDE SEQUENCE [LARGE SCALE GENOMIC DNA]</scope>
    <source>
        <strain evidence="3 4">CPMOR-1</strain>
    </source>
</reference>
<dbReference type="Gene3D" id="3.40.710.10">
    <property type="entry name" value="DD-peptidase/beta-lactamase superfamily"/>
    <property type="match status" value="1"/>
</dbReference>
<keyword evidence="1" id="KW-1133">Transmembrane helix</keyword>
<dbReference type="InterPro" id="IPR050491">
    <property type="entry name" value="AmpC-like"/>
</dbReference>
<dbReference type="EMBL" id="AUYC01000012">
    <property type="protein sequence ID" value="KZN66465.1"/>
    <property type="molecule type" value="Genomic_DNA"/>
</dbReference>
<dbReference type="RefSeq" id="WP_063366500.1">
    <property type="nucleotide sequence ID" value="NZ_AUYC01000012.1"/>
</dbReference>
<dbReference type="AlphaFoldDB" id="A0A167MIG8"/>
<evidence type="ECO:0000259" key="2">
    <source>
        <dbReference type="Pfam" id="PF00144"/>
    </source>
</evidence>
<keyword evidence="1" id="KW-0472">Membrane</keyword>
<dbReference type="Pfam" id="PF00144">
    <property type="entry name" value="Beta-lactamase"/>
    <property type="match status" value="1"/>
</dbReference>
<dbReference type="SUPFAM" id="SSF56601">
    <property type="entry name" value="beta-lactamase/transpeptidase-like"/>
    <property type="match status" value="1"/>
</dbReference>
<evidence type="ECO:0000313" key="4">
    <source>
        <dbReference type="Proteomes" id="UP000076486"/>
    </source>
</evidence>
<feature type="transmembrane region" description="Helical" evidence="1">
    <location>
        <begin position="532"/>
        <end position="551"/>
    </location>
</feature>
<feature type="transmembrane region" description="Helical" evidence="1">
    <location>
        <begin position="642"/>
        <end position="661"/>
    </location>
</feature>
<dbReference type="PATRIC" id="fig|1365248.3.peg.431"/>
<evidence type="ECO:0000256" key="1">
    <source>
        <dbReference type="SAM" id="Phobius"/>
    </source>
</evidence>
<evidence type="ECO:0000313" key="3">
    <source>
        <dbReference type="EMBL" id="KZN66465.1"/>
    </source>
</evidence>
<dbReference type="Proteomes" id="UP000076486">
    <property type="component" value="Unassembled WGS sequence"/>
</dbReference>
<gene>
    <name evidence="3" type="ORF">N473_08725</name>
</gene>